<accession>A0A5C6X542</accession>
<dbReference type="OrthoDB" id="9784809at2"/>
<dbReference type="Proteomes" id="UP000321046">
    <property type="component" value="Unassembled WGS sequence"/>
</dbReference>
<dbReference type="SUPFAM" id="SSF51206">
    <property type="entry name" value="cAMP-binding domain-like"/>
    <property type="match status" value="1"/>
</dbReference>
<dbReference type="Pfam" id="PF00027">
    <property type="entry name" value="cNMP_binding"/>
    <property type="match status" value="1"/>
</dbReference>
<dbReference type="Gene3D" id="2.60.120.10">
    <property type="entry name" value="Jelly Rolls"/>
    <property type="match status" value="1"/>
</dbReference>
<reference evidence="2 3" key="1">
    <citation type="submission" date="2019-08" db="EMBL/GenBank/DDBJ databases">
        <title>Bradymonadales sp. TMQ2.</title>
        <authorList>
            <person name="Liang Q."/>
        </authorList>
    </citation>
    <scope>NUCLEOTIDE SEQUENCE [LARGE SCALE GENOMIC DNA]</scope>
    <source>
        <strain evidence="2 3">TMQ2</strain>
    </source>
</reference>
<sequence length="189" mass="20711">MAPPSRARTLVGASLSLSLLDWLFSTAEAPVSWTFLDISTLRDVDLFAGVSDRALESLLAITTTMRPKPAELIFREGEKGDALYIILEGEVRISKDIHGVGEEALAFLKAGSYFGEMALLDDKAVRSAHAIAGGTCHLGVLQRDALLELMSKDRDLANEILWSFVATLSSRLRESNEKIAFFAMSNMFE</sequence>
<organism evidence="2 3">
    <name type="scientific">Lujinxingia vulgaris</name>
    <dbReference type="NCBI Taxonomy" id="2600176"/>
    <lineage>
        <taxon>Bacteria</taxon>
        <taxon>Deltaproteobacteria</taxon>
        <taxon>Bradymonadales</taxon>
        <taxon>Lujinxingiaceae</taxon>
        <taxon>Lujinxingia</taxon>
    </lineage>
</organism>
<evidence type="ECO:0000313" key="2">
    <source>
        <dbReference type="EMBL" id="TXD36889.1"/>
    </source>
</evidence>
<dbReference type="InterPro" id="IPR050397">
    <property type="entry name" value="Env_Response_Regulators"/>
</dbReference>
<dbReference type="EMBL" id="VOSL01000043">
    <property type="protein sequence ID" value="TXD36889.1"/>
    <property type="molecule type" value="Genomic_DNA"/>
</dbReference>
<dbReference type="InterPro" id="IPR014710">
    <property type="entry name" value="RmlC-like_jellyroll"/>
</dbReference>
<name>A0A5C6X542_9DELT</name>
<dbReference type="SMART" id="SM00100">
    <property type="entry name" value="cNMP"/>
    <property type="match status" value="1"/>
</dbReference>
<gene>
    <name evidence="2" type="ORF">FRC96_09235</name>
</gene>
<evidence type="ECO:0000313" key="3">
    <source>
        <dbReference type="Proteomes" id="UP000321046"/>
    </source>
</evidence>
<dbReference type="GO" id="GO:0003700">
    <property type="term" value="F:DNA-binding transcription factor activity"/>
    <property type="evidence" value="ECO:0007669"/>
    <property type="project" value="TreeGrafter"/>
</dbReference>
<dbReference type="PANTHER" id="PTHR24567:SF74">
    <property type="entry name" value="HTH-TYPE TRANSCRIPTIONAL REGULATOR ARCR"/>
    <property type="match status" value="1"/>
</dbReference>
<protein>
    <submittedName>
        <fullName evidence="2">Cyclic nucleotide-binding domain-containing protein</fullName>
    </submittedName>
</protein>
<dbReference type="InterPro" id="IPR000595">
    <property type="entry name" value="cNMP-bd_dom"/>
</dbReference>
<dbReference type="CDD" id="cd00038">
    <property type="entry name" value="CAP_ED"/>
    <property type="match status" value="1"/>
</dbReference>
<dbReference type="PROSITE" id="PS50042">
    <property type="entry name" value="CNMP_BINDING_3"/>
    <property type="match status" value="1"/>
</dbReference>
<dbReference type="PRINTS" id="PR00103">
    <property type="entry name" value="CAMPKINASE"/>
</dbReference>
<comment type="caution">
    <text evidence="2">The sequence shown here is derived from an EMBL/GenBank/DDBJ whole genome shotgun (WGS) entry which is preliminary data.</text>
</comment>
<dbReference type="AlphaFoldDB" id="A0A5C6X542"/>
<dbReference type="PROSITE" id="PS00889">
    <property type="entry name" value="CNMP_BINDING_2"/>
    <property type="match status" value="1"/>
</dbReference>
<feature type="domain" description="Cyclic nucleotide-binding" evidence="1">
    <location>
        <begin position="46"/>
        <end position="167"/>
    </location>
</feature>
<proteinExistence type="predicted"/>
<dbReference type="PANTHER" id="PTHR24567">
    <property type="entry name" value="CRP FAMILY TRANSCRIPTIONAL REGULATORY PROTEIN"/>
    <property type="match status" value="1"/>
</dbReference>
<evidence type="ECO:0000259" key="1">
    <source>
        <dbReference type="PROSITE" id="PS50042"/>
    </source>
</evidence>
<dbReference type="InterPro" id="IPR018488">
    <property type="entry name" value="cNMP-bd_CS"/>
</dbReference>
<dbReference type="GO" id="GO:0005829">
    <property type="term" value="C:cytosol"/>
    <property type="evidence" value="ECO:0007669"/>
    <property type="project" value="TreeGrafter"/>
</dbReference>
<dbReference type="InterPro" id="IPR018490">
    <property type="entry name" value="cNMP-bd_dom_sf"/>
</dbReference>